<gene>
    <name evidence="3" type="ORF">H8689_05240</name>
</gene>
<dbReference type="RefSeq" id="WP_249323372.1">
    <property type="nucleotide sequence ID" value="NZ_JACRTK010000002.1"/>
</dbReference>
<evidence type="ECO:0000256" key="1">
    <source>
        <dbReference type="SAM" id="Phobius"/>
    </source>
</evidence>
<dbReference type="PROSITE" id="PS51782">
    <property type="entry name" value="LYSM"/>
    <property type="match status" value="1"/>
</dbReference>
<keyword evidence="1" id="KW-0812">Transmembrane</keyword>
<comment type="caution">
    <text evidence="3">The sequence shown here is derived from an EMBL/GenBank/DDBJ whole genome shotgun (WGS) entry which is preliminary data.</text>
</comment>
<feature type="transmembrane region" description="Helical" evidence="1">
    <location>
        <begin position="12"/>
        <end position="30"/>
    </location>
</feature>
<sequence>MKRYKIISKKRFYLFITSILTLITIIFMFFTSHINVHSGILTEEYHELLIVEGDTLWDIALKYKPNRYDVRDMVCKIQYLNDINTPHITPGEIIKVPIIK</sequence>
<keyword evidence="4" id="KW-1185">Reference proteome</keyword>
<dbReference type="SUPFAM" id="SSF54106">
    <property type="entry name" value="LysM domain"/>
    <property type="match status" value="1"/>
</dbReference>
<name>A0A926INB8_9FIRM</name>
<protein>
    <submittedName>
        <fullName evidence="3">LysM peptidoglycan-binding domain-containing protein</fullName>
    </submittedName>
</protein>
<evidence type="ECO:0000313" key="3">
    <source>
        <dbReference type="EMBL" id="MBC8590533.1"/>
    </source>
</evidence>
<accession>A0A926INB8</accession>
<proteinExistence type="predicted"/>
<dbReference type="EMBL" id="JACRTK010000002">
    <property type="protein sequence ID" value="MBC8590533.1"/>
    <property type="molecule type" value="Genomic_DNA"/>
</dbReference>
<dbReference type="AlphaFoldDB" id="A0A926INB8"/>
<dbReference type="InterPro" id="IPR036779">
    <property type="entry name" value="LysM_dom_sf"/>
</dbReference>
<evidence type="ECO:0000313" key="4">
    <source>
        <dbReference type="Proteomes" id="UP000601522"/>
    </source>
</evidence>
<dbReference type="SMART" id="SM00257">
    <property type="entry name" value="LysM"/>
    <property type="match status" value="1"/>
</dbReference>
<keyword evidence="1" id="KW-0472">Membrane</keyword>
<evidence type="ECO:0000259" key="2">
    <source>
        <dbReference type="PROSITE" id="PS51782"/>
    </source>
</evidence>
<organism evidence="3 4">
    <name type="scientific">Wansuia hejianensis</name>
    <dbReference type="NCBI Taxonomy" id="2763667"/>
    <lineage>
        <taxon>Bacteria</taxon>
        <taxon>Bacillati</taxon>
        <taxon>Bacillota</taxon>
        <taxon>Clostridia</taxon>
        <taxon>Lachnospirales</taxon>
        <taxon>Lachnospiraceae</taxon>
        <taxon>Wansuia</taxon>
    </lineage>
</organism>
<dbReference type="InterPro" id="IPR018392">
    <property type="entry name" value="LysM"/>
</dbReference>
<reference evidence="3 4" key="1">
    <citation type="submission" date="2020-08" db="EMBL/GenBank/DDBJ databases">
        <title>Genome public.</title>
        <authorList>
            <person name="Liu C."/>
            <person name="Sun Q."/>
        </authorList>
    </citation>
    <scope>NUCLEOTIDE SEQUENCE [LARGE SCALE GENOMIC DNA]</scope>
    <source>
        <strain evidence="3 4">NSJ-26</strain>
    </source>
</reference>
<dbReference type="Gene3D" id="3.10.350.10">
    <property type="entry name" value="LysM domain"/>
    <property type="match status" value="1"/>
</dbReference>
<dbReference type="Pfam" id="PF01476">
    <property type="entry name" value="LysM"/>
    <property type="match status" value="1"/>
</dbReference>
<dbReference type="CDD" id="cd00118">
    <property type="entry name" value="LysM"/>
    <property type="match status" value="1"/>
</dbReference>
<feature type="domain" description="LysM" evidence="2">
    <location>
        <begin position="46"/>
        <end position="96"/>
    </location>
</feature>
<dbReference type="Proteomes" id="UP000601522">
    <property type="component" value="Unassembled WGS sequence"/>
</dbReference>
<keyword evidence="1" id="KW-1133">Transmembrane helix</keyword>